<keyword evidence="22" id="KW-1185">Reference proteome</keyword>
<dbReference type="Pfam" id="PF02516">
    <property type="entry name" value="STT3"/>
    <property type="match status" value="1"/>
</dbReference>
<comment type="cofactor">
    <cofactor evidence="1">
        <name>Mn(2+)</name>
        <dbReference type="ChEBI" id="CHEBI:29035"/>
    </cofactor>
</comment>
<dbReference type="GO" id="GO:0004579">
    <property type="term" value="F:dolichyl-diphosphooligosaccharide-protein glycotransferase activity"/>
    <property type="evidence" value="ECO:0007669"/>
    <property type="project" value="UniProtKB-EC"/>
</dbReference>
<feature type="transmembrane region" description="Helical" evidence="17">
    <location>
        <begin position="93"/>
        <end position="116"/>
    </location>
</feature>
<evidence type="ECO:0000256" key="4">
    <source>
        <dbReference type="ARBA" id="ARBA00004922"/>
    </source>
</evidence>
<evidence type="ECO:0000256" key="5">
    <source>
        <dbReference type="ARBA" id="ARBA00010810"/>
    </source>
</evidence>
<keyword evidence="8" id="KW-0808">Transferase</keyword>
<dbReference type="GO" id="GO:0016020">
    <property type="term" value="C:membrane"/>
    <property type="evidence" value="ECO:0007669"/>
    <property type="project" value="InterPro"/>
</dbReference>
<evidence type="ECO:0000313" key="20">
    <source>
        <dbReference type="EMBL" id="CAI4009147.1"/>
    </source>
</evidence>
<keyword evidence="10" id="KW-0479">Metal-binding</keyword>
<feature type="domain" description="Oligosaccharyl transferase STT3 N-terminal" evidence="18">
    <location>
        <begin position="1"/>
        <end position="162"/>
    </location>
</feature>
<dbReference type="PANTHER" id="PTHR13872">
    <property type="entry name" value="DOLICHYL-DIPHOSPHOOLIGOSACCHARIDE--PROTEIN GLYCOSYLTRANSFERASE SUBUNIT"/>
    <property type="match status" value="1"/>
</dbReference>
<evidence type="ECO:0000256" key="15">
    <source>
        <dbReference type="ARBA" id="ARBA00048829"/>
    </source>
</evidence>
<name>A0A9P1GFW9_9DINO</name>
<comment type="similarity">
    <text evidence="5">Belongs to the STT3 family.</text>
</comment>
<organism evidence="20">
    <name type="scientific">Cladocopium goreaui</name>
    <dbReference type="NCBI Taxonomy" id="2562237"/>
    <lineage>
        <taxon>Eukaryota</taxon>
        <taxon>Sar</taxon>
        <taxon>Alveolata</taxon>
        <taxon>Dinophyceae</taxon>
        <taxon>Suessiales</taxon>
        <taxon>Symbiodiniaceae</taxon>
        <taxon>Cladocopium</taxon>
    </lineage>
</organism>
<reference evidence="20" key="1">
    <citation type="submission" date="2022-10" db="EMBL/GenBank/DDBJ databases">
        <authorList>
            <person name="Chen Y."/>
            <person name="Dougan E. K."/>
            <person name="Chan C."/>
            <person name="Rhodes N."/>
            <person name="Thang M."/>
        </authorList>
    </citation>
    <scope>NUCLEOTIDE SEQUENCE</scope>
</reference>
<evidence type="ECO:0000256" key="3">
    <source>
        <dbReference type="ARBA" id="ARBA00004127"/>
    </source>
</evidence>
<evidence type="ECO:0000259" key="19">
    <source>
        <dbReference type="Pfam" id="PF21436"/>
    </source>
</evidence>
<keyword evidence="11" id="KW-0460">Magnesium</keyword>
<comment type="pathway">
    <text evidence="4">Protein modification; protein glycosylation.</text>
</comment>
<evidence type="ECO:0000256" key="13">
    <source>
        <dbReference type="ARBA" id="ARBA00023136"/>
    </source>
</evidence>
<proteinExistence type="inferred from homology"/>
<dbReference type="EC" id="2.4.99.18" evidence="6"/>
<keyword evidence="9 17" id="KW-0812">Transmembrane</keyword>
<dbReference type="AlphaFoldDB" id="A0A9P1GFW9"/>
<evidence type="ECO:0000259" key="18">
    <source>
        <dbReference type="Pfam" id="PF02516"/>
    </source>
</evidence>
<dbReference type="Pfam" id="PF21436">
    <property type="entry name" value="STT3-PglB_core"/>
    <property type="match status" value="1"/>
</dbReference>
<evidence type="ECO:0000256" key="8">
    <source>
        <dbReference type="ARBA" id="ARBA00022679"/>
    </source>
</evidence>
<dbReference type="InterPro" id="IPR048307">
    <property type="entry name" value="STT3_N"/>
</dbReference>
<dbReference type="EMBL" id="CAMXCT020004448">
    <property type="protein sequence ID" value="CAL1162522.1"/>
    <property type="molecule type" value="Genomic_DNA"/>
</dbReference>
<dbReference type="InterPro" id="IPR003674">
    <property type="entry name" value="Oligo_trans_STT3"/>
</dbReference>
<dbReference type="InterPro" id="IPR048999">
    <property type="entry name" value="STT3-PglB_core"/>
</dbReference>
<keyword evidence="7" id="KW-0328">Glycosyltransferase</keyword>
<evidence type="ECO:0000256" key="7">
    <source>
        <dbReference type="ARBA" id="ARBA00022676"/>
    </source>
</evidence>
<dbReference type="FunFam" id="3.40.50.12610:FF:000003">
    <property type="entry name" value="Oligosaccharyl transferase-like protein"/>
    <property type="match status" value="1"/>
</dbReference>
<keyword evidence="14" id="KW-0464">Manganese</keyword>
<evidence type="ECO:0000313" key="22">
    <source>
        <dbReference type="Proteomes" id="UP001152797"/>
    </source>
</evidence>
<dbReference type="PANTHER" id="PTHR13872:SF1">
    <property type="entry name" value="DOLICHYL-DIPHOSPHOOLIGOSACCHARIDE--PROTEIN GLYCOSYLTRANSFERASE SUBUNIT STT3B"/>
    <property type="match status" value="1"/>
</dbReference>
<feature type="transmembrane region" description="Helical" evidence="17">
    <location>
        <begin position="6"/>
        <end position="26"/>
    </location>
</feature>
<keyword evidence="13 17" id="KW-0472">Membrane</keyword>
<dbReference type="OrthoDB" id="10261066at2759"/>
<feature type="domain" description="STT3/PglB/AglB core" evidence="19">
    <location>
        <begin position="248"/>
        <end position="305"/>
    </location>
</feature>
<evidence type="ECO:0000256" key="12">
    <source>
        <dbReference type="ARBA" id="ARBA00022989"/>
    </source>
</evidence>
<feature type="transmembrane region" description="Helical" evidence="17">
    <location>
        <begin position="64"/>
        <end position="81"/>
    </location>
</feature>
<evidence type="ECO:0000256" key="10">
    <source>
        <dbReference type="ARBA" id="ARBA00022723"/>
    </source>
</evidence>
<feature type="transmembrane region" description="Helical" evidence="17">
    <location>
        <begin position="38"/>
        <end position="58"/>
    </location>
</feature>
<accession>A0A9P1GFW9</accession>
<dbReference type="EMBL" id="CAMXCT030004448">
    <property type="protein sequence ID" value="CAL4796459.1"/>
    <property type="molecule type" value="Genomic_DNA"/>
</dbReference>
<evidence type="ECO:0000313" key="21">
    <source>
        <dbReference type="EMBL" id="CAL1162522.1"/>
    </source>
</evidence>
<feature type="region of interest" description="Disordered" evidence="16">
    <location>
        <begin position="526"/>
        <end position="557"/>
    </location>
</feature>
<evidence type="ECO:0000256" key="11">
    <source>
        <dbReference type="ARBA" id="ARBA00022842"/>
    </source>
</evidence>
<evidence type="ECO:0000256" key="2">
    <source>
        <dbReference type="ARBA" id="ARBA00001946"/>
    </source>
</evidence>
<dbReference type="EMBL" id="CAMXCT010004448">
    <property type="protein sequence ID" value="CAI4009147.1"/>
    <property type="molecule type" value="Genomic_DNA"/>
</dbReference>
<evidence type="ECO:0000256" key="1">
    <source>
        <dbReference type="ARBA" id="ARBA00001936"/>
    </source>
</evidence>
<comment type="subcellular location">
    <subcellularLocation>
        <location evidence="3">Endomembrane system</location>
        <topology evidence="3">Multi-pass membrane protein</topology>
    </subcellularLocation>
</comment>
<dbReference type="GO" id="GO:0046872">
    <property type="term" value="F:metal ion binding"/>
    <property type="evidence" value="ECO:0007669"/>
    <property type="project" value="UniProtKB-KW"/>
</dbReference>
<evidence type="ECO:0000256" key="16">
    <source>
        <dbReference type="SAM" id="MobiDB-lite"/>
    </source>
</evidence>
<comment type="caution">
    <text evidence="20">The sequence shown here is derived from an EMBL/GenBank/DDBJ whole genome shotgun (WGS) entry which is preliminary data.</text>
</comment>
<dbReference type="Gene3D" id="3.40.50.12610">
    <property type="match status" value="1"/>
</dbReference>
<gene>
    <name evidence="20" type="ORF">C1SCF055_LOCUS34520</name>
</gene>
<protein>
    <recommendedName>
        <fullName evidence="6">dolichyl-diphosphooligosaccharide--protein glycotransferase</fullName>
        <ecNumber evidence="6">2.4.99.18</ecNumber>
    </recommendedName>
</protein>
<evidence type="ECO:0000256" key="9">
    <source>
        <dbReference type="ARBA" id="ARBA00022692"/>
    </source>
</evidence>
<feature type="compositionally biased region" description="Low complexity" evidence="16">
    <location>
        <begin position="545"/>
        <end position="557"/>
    </location>
</feature>
<keyword evidence="12 17" id="KW-1133">Transmembrane helix</keyword>
<evidence type="ECO:0000256" key="14">
    <source>
        <dbReference type="ARBA" id="ARBA00023211"/>
    </source>
</evidence>
<comment type="catalytic activity">
    <reaction evidence="15">
        <text>a di-trans,poly-cis-dolichyl diphosphooligosaccharide + L-asparaginyl-[protein] = N(4)-(oligosaccharide-(1-&gt;4)-N-acetyl-beta-D-glucosaminyl-(1-&gt;4)-N-acetyl-beta-D-glucosaminyl)-L-asparaginyl-[protein] + a di-trans,poly-cis-dolichyl diphosphate + H(+)</text>
        <dbReference type="Rhea" id="RHEA:22980"/>
        <dbReference type="Rhea" id="RHEA-COMP:12804"/>
        <dbReference type="Rhea" id="RHEA-COMP:12805"/>
        <dbReference type="Rhea" id="RHEA-COMP:19506"/>
        <dbReference type="Rhea" id="RHEA-COMP:19509"/>
        <dbReference type="ChEBI" id="CHEBI:15378"/>
        <dbReference type="ChEBI" id="CHEBI:50347"/>
        <dbReference type="ChEBI" id="CHEBI:57497"/>
        <dbReference type="ChEBI" id="CHEBI:57570"/>
        <dbReference type="ChEBI" id="CHEBI:132529"/>
        <dbReference type="EC" id="2.4.99.18"/>
    </reaction>
</comment>
<comment type="cofactor">
    <cofactor evidence="2">
        <name>Mg(2+)</name>
        <dbReference type="ChEBI" id="CHEBI:18420"/>
    </cofactor>
</comment>
<dbReference type="Proteomes" id="UP001152797">
    <property type="component" value="Unassembled WGS sequence"/>
</dbReference>
<dbReference type="GO" id="GO:0012505">
    <property type="term" value="C:endomembrane system"/>
    <property type="evidence" value="ECO:0007669"/>
    <property type="project" value="UniProtKB-SubCell"/>
</dbReference>
<sequence length="786" mass="87218">MVAAWGGYIFVINMVGLHAALLAALGRFNSGVHKAYSIFYIVGTAGAMQVPVVGLQPLRSVEQLGPLMVFVGYQVLAFCDWQRRRRQMAAFDFAVFRIKVMAALVVVTALVCAALYPTGYFGPISSRIRGLFVKHTKTGNPLVDSVAEHQPASPSMYASYLNLPLDYVVLGGLVSLWHRNNGFLLLCLYGFVAQHFSGKMSRQRLGKTSVLDRDDRVVSRRDKRTGQNFIVDDYLKGYQWIDENTPKDSRVMAWWDYGYQITGIAKRTSIADGNTWNHEHIATLGRTLTSSEKKAHNAIRHLADYVLVWAGGGGDDLAKSPHLARIGNSVFPDHCGDDDPKCNKFSFYSDYSPTPMMARSLLYKLCQHKVSPGVSVNEKLFKEVHTTKHGLMRIYKVMNVSQESKDWVEASEGLPWCLVVAPVCVAGSASSASSGEARAEARAVSKQTLGIFSHLALTLRLLWSKWSKSKRSRRNLTPLPRSFPWRFRQDLRRKGCGVVRIPSAAVEPLQRIAQEYLTREFPQFSPKTAKPKLRGQGRKSVESIEAQGTATESTESTGSFFRADGLNAAFPSSMSWHWASDAATLEVFAKAGQHVLRFLGDDFALVAASLVVASGDCMDDLSKFHLDFGPPKIPRGVAATALMPLWPDRFPSEGHLAPWLEEIRPWDANEMVTYHYQAGRAVVFDGKLAHRTQPFRIQSFAGTSLRVLASMSFAWLPSHAPWKSAVNQVADPKNRICDAPGSWYCVGQYPPALEKLIAKRRNFAQIEDFNKQGGKSVLASTASTSR</sequence>
<reference evidence="21" key="2">
    <citation type="submission" date="2024-04" db="EMBL/GenBank/DDBJ databases">
        <authorList>
            <person name="Chen Y."/>
            <person name="Shah S."/>
            <person name="Dougan E. K."/>
            <person name="Thang M."/>
            <person name="Chan C."/>
        </authorList>
    </citation>
    <scope>NUCLEOTIDE SEQUENCE [LARGE SCALE GENOMIC DNA]</scope>
</reference>
<evidence type="ECO:0000256" key="6">
    <source>
        <dbReference type="ARBA" id="ARBA00012605"/>
    </source>
</evidence>
<evidence type="ECO:0000256" key="17">
    <source>
        <dbReference type="SAM" id="Phobius"/>
    </source>
</evidence>